<feature type="transmembrane region" description="Helical" evidence="1">
    <location>
        <begin position="425"/>
        <end position="446"/>
    </location>
</feature>
<keyword evidence="1" id="KW-0812">Transmembrane</keyword>
<protein>
    <recommendedName>
        <fullName evidence="2">Transposase IS4-like domain-containing protein</fullName>
    </recommendedName>
</protein>
<dbReference type="GO" id="GO:0004803">
    <property type="term" value="F:transposase activity"/>
    <property type="evidence" value="ECO:0007669"/>
    <property type="project" value="InterPro"/>
</dbReference>
<sequence>MEKESQENRSESNQCIIHSEDKPYVLSSLKDGDIDYANTTGIGLMDKFFVFLSEIDFFKFVCPFYPNPRKRTGIPLHFLISTYLQLKLHVENAFQNLPYLLNSATLLKTLGFNVGPKDGGFNHKNKKPRLCAADQDTVRKFFKDTDAEKLLSWYNRDVVAFFRSRKVFDPQGIFILDSSLLPLPDNPNYENASWLPLDENKKYVDVSRLTEEERKKLKNTLCYNLTTLLNVGFPDNYFIFSGIHLGPGKESGLTQGEKIIDDFIYNQGKGIIKTLLIDRGFIDGPMITRFKKEYHIDTVFPLRKNMDAYTDAFGIAKLPSIQWSTHSIENDKDNKLKKKIELALVPEVTIWQNCEVPLNVAIFKETKLKEETNEYEINQRAIATTLKSCTATQIYELYYRRTQIEERYDQVKNYWNIYKFTSTSFNLATAQVVFILMAYSLLQIYLKNKNMQEYANRSLKKLKYREMMAGPPPVVVYKDRHFALFIFEEYQNIILNLEGEALHRMRRKSRQTLQAHPPPDFFLR</sequence>
<keyword evidence="1" id="KW-0472">Membrane</keyword>
<dbReference type="Pfam" id="PF01609">
    <property type="entry name" value="DDE_Tnp_1"/>
    <property type="match status" value="1"/>
</dbReference>
<comment type="caution">
    <text evidence="3">The sequence shown here is derived from an EMBL/GenBank/DDBJ whole genome shotgun (WGS) entry which is preliminary data.</text>
</comment>
<accession>A0A2M7SCW8</accession>
<keyword evidence="1" id="KW-1133">Transmembrane helix</keyword>
<evidence type="ECO:0000256" key="1">
    <source>
        <dbReference type="SAM" id="Phobius"/>
    </source>
</evidence>
<evidence type="ECO:0000313" key="3">
    <source>
        <dbReference type="EMBL" id="PIZ17319.1"/>
    </source>
</evidence>
<name>A0A2M7SCW8_9BACT</name>
<dbReference type="Proteomes" id="UP000229307">
    <property type="component" value="Unassembled WGS sequence"/>
</dbReference>
<dbReference type="AlphaFoldDB" id="A0A2M7SCW8"/>
<organism evidence="3 4">
    <name type="scientific">Candidatus Desantisbacteria bacterium CG_4_10_14_0_8_um_filter_48_22</name>
    <dbReference type="NCBI Taxonomy" id="1974543"/>
    <lineage>
        <taxon>Bacteria</taxon>
        <taxon>Candidatus Desantisiibacteriota</taxon>
    </lineage>
</organism>
<dbReference type="SUPFAM" id="SSF53098">
    <property type="entry name" value="Ribonuclease H-like"/>
    <property type="match status" value="1"/>
</dbReference>
<evidence type="ECO:0000259" key="2">
    <source>
        <dbReference type="Pfam" id="PF01609"/>
    </source>
</evidence>
<proteinExistence type="predicted"/>
<feature type="domain" description="Transposase IS4-like" evidence="2">
    <location>
        <begin position="172"/>
        <end position="441"/>
    </location>
</feature>
<reference evidence="4" key="1">
    <citation type="submission" date="2017-09" db="EMBL/GenBank/DDBJ databases">
        <title>Depth-based differentiation of microbial function through sediment-hosted aquifers and enrichment of novel symbionts in the deep terrestrial subsurface.</title>
        <authorList>
            <person name="Probst A.J."/>
            <person name="Ladd B."/>
            <person name="Jarett J.K."/>
            <person name="Geller-Mcgrath D.E."/>
            <person name="Sieber C.M.K."/>
            <person name="Emerson J.B."/>
            <person name="Anantharaman K."/>
            <person name="Thomas B.C."/>
            <person name="Malmstrom R."/>
            <person name="Stieglmeier M."/>
            <person name="Klingl A."/>
            <person name="Woyke T."/>
            <person name="Ryan C.M."/>
            <person name="Banfield J.F."/>
        </authorList>
    </citation>
    <scope>NUCLEOTIDE SEQUENCE [LARGE SCALE GENOMIC DNA]</scope>
</reference>
<dbReference type="InterPro" id="IPR012337">
    <property type="entry name" value="RNaseH-like_sf"/>
</dbReference>
<dbReference type="InterPro" id="IPR002559">
    <property type="entry name" value="Transposase_11"/>
</dbReference>
<dbReference type="GO" id="GO:0003677">
    <property type="term" value="F:DNA binding"/>
    <property type="evidence" value="ECO:0007669"/>
    <property type="project" value="InterPro"/>
</dbReference>
<gene>
    <name evidence="3" type="ORF">COY52_04735</name>
</gene>
<dbReference type="GO" id="GO:0006313">
    <property type="term" value="P:DNA transposition"/>
    <property type="evidence" value="ECO:0007669"/>
    <property type="project" value="InterPro"/>
</dbReference>
<dbReference type="EMBL" id="PFMR01000127">
    <property type="protein sequence ID" value="PIZ17319.1"/>
    <property type="molecule type" value="Genomic_DNA"/>
</dbReference>
<evidence type="ECO:0000313" key="4">
    <source>
        <dbReference type="Proteomes" id="UP000229307"/>
    </source>
</evidence>